<protein>
    <recommendedName>
        <fullName evidence="3">Fatty acyl-CoA reductase</fullName>
    </recommendedName>
</protein>
<reference evidence="1 2" key="1">
    <citation type="submission" date="2024-03" db="EMBL/GenBank/DDBJ databases">
        <authorList>
            <person name="Martinez-Hernandez J."/>
        </authorList>
    </citation>
    <scope>NUCLEOTIDE SEQUENCE [LARGE SCALE GENOMIC DNA]</scope>
</reference>
<dbReference type="Proteomes" id="UP001497480">
    <property type="component" value="Unassembled WGS sequence"/>
</dbReference>
<organism evidence="1 2">
    <name type="scientific">Lupinus luteus</name>
    <name type="common">European yellow lupine</name>
    <dbReference type="NCBI Taxonomy" id="3873"/>
    <lineage>
        <taxon>Eukaryota</taxon>
        <taxon>Viridiplantae</taxon>
        <taxon>Streptophyta</taxon>
        <taxon>Embryophyta</taxon>
        <taxon>Tracheophyta</taxon>
        <taxon>Spermatophyta</taxon>
        <taxon>Magnoliopsida</taxon>
        <taxon>eudicotyledons</taxon>
        <taxon>Gunneridae</taxon>
        <taxon>Pentapetalae</taxon>
        <taxon>rosids</taxon>
        <taxon>fabids</taxon>
        <taxon>Fabales</taxon>
        <taxon>Fabaceae</taxon>
        <taxon>Papilionoideae</taxon>
        <taxon>50 kb inversion clade</taxon>
        <taxon>genistoids sensu lato</taxon>
        <taxon>core genistoids</taxon>
        <taxon>Genisteae</taxon>
        <taxon>Lupinus</taxon>
    </lineage>
</organism>
<keyword evidence="2" id="KW-1185">Reference proteome</keyword>
<dbReference type="AlphaFoldDB" id="A0AAV1WXT8"/>
<comment type="caution">
    <text evidence="1">The sequence shown here is derived from an EMBL/GenBank/DDBJ whole genome shotgun (WGS) entry which is preliminary data.</text>
</comment>
<sequence length="91" mass="9936">MLGLIDVELSEEILKEINIIVHSAAATNFDGSKATLKIEQIFISISTYVCGQAEGLIAEELILMAYVCGQTEGLVPEETIHMVRQQTGLKD</sequence>
<evidence type="ECO:0000313" key="1">
    <source>
        <dbReference type="EMBL" id="CAL0313876.1"/>
    </source>
</evidence>
<name>A0AAV1WXT8_LUPLU</name>
<evidence type="ECO:0000313" key="2">
    <source>
        <dbReference type="Proteomes" id="UP001497480"/>
    </source>
</evidence>
<accession>A0AAV1WXT8</accession>
<evidence type="ECO:0008006" key="3">
    <source>
        <dbReference type="Google" id="ProtNLM"/>
    </source>
</evidence>
<proteinExistence type="predicted"/>
<dbReference type="EMBL" id="CAXHTB010000010">
    <property type="protein sequence ID" value="CAL0313876.1"/>
    <property type="molecule type" value="Genomic_DNA"/>
</dbReference>
<gene>
    <name evidence="1" type="ORF">LLUT_LOCUS14936</name>
</gene>